<keyword evidence="5" id="KW-0378">Hydrolase</keyword>
<dbReference type="InterPro" id="IPR017853">
    <property type="entry name" value="GH"/>
</dbReference>
<keyword evidence="6" id="KW-0326">Glycosidase</keyword>
<evidence type="ECO:0000256" key="3">
    <source>
        <dbReference type="ARBA" id="ARBA00012662"/>
    </source>
</evidence>
<dbReference type="Gene3D" id="3.20.20.80">
    <property type="entry name" value="Glycosidases"/>
    <property type="match status" value="1"/>
</dbReference>
<evidence type="ECO:0000256" key="2">
    <source>
        <dbReference type="ARBA" id="ARBA00007951"/>
    </source>
</evidence>
<dbReference type="EMBL" id="RDBM01000023">
    <property type="protein sequence ID" value="TXS32379.1"/>
    <property type="molecule type" value="Genomic_DNA"/>
</dbReference>
<evidence type="ECO:0000313" key="9">
    <source>
        <dbReference type="EMBL" id="TXS32379.1"/>
    </source>
</evidence>
<dbReference type="PRINTS" id="PR00741">
    <property type="entry name" value="GLHYDRLASE29"/>
</dbReference>
<evidence type="ECO:0000259" key="8">
    <source>
        <dbReference type="Pfam" id="PF01120"/>
    </source>
</evidence>
<evidence type="ECO:0000256" key="7">
    <source>
        <dbReference type="PIRSR" id="PIRSR001092-1"/>
    </source>
</evidence>
<dbReference type="RefSeq" id="WP_124279286.1">
    <property type="nucleotide sequence ID" value="NZ_RDBM01000023.1"/>
</dbReference>
<protein>
    <recommendedName>
        <fullName evidence="3">alpha-L-fucosidase</fullName>
        <ecNumber evidence="3">3.2.1.51</ecNumber>
    </recommendedName>
</protein>
<feature type="domain" description="Glycoside hydrolase family 29 N-terminal" evidence="8">
    <location>
        <begin position="13"/>
        <end position="320"/>
    </location>
</feature>
<accession>A0A652L8S5</accession>
<dbReference type="SUPFAM" id="SSF51445">
    <property type="entry name" value="(Trans)glycosidases"/>
    <property type="match status" value="1"/>
</dbReference>
<evidence type="ECO:0000256" key="6">
    <source>
        <dbReference type="ARBA" id="ARBA00023295"/>
    </source>
</evidence>
<dbReference type="GO" id="GO:0004560">
    <property type="term" value="F:alpha-L-fucosidase activity"/>
    <property type="evidence" value="ECO:0007669"/>
    <property type="project" value="InterPro"/>
</dbReference>
<dbReference type="EC" id="3.2.1.51" evidence="3"/>
<comment type="similarity">
    <text evidence="2">Belongs to the glycosyl hydrolase 29 family.</text>
</comment>
<dbReference type="InterPro" id="IPR016286">
    <property type="entry name" value="FUC_metazoa-typ"/>
</dbReference>
<evidence type="ECO:0000256" key="5">
    <source>
        <dbReference type="ARBA" id="ARBA00022801"/>
    </source>
</evidence>
<dbReference type="GO" id="GO:0006004">
    <property type="term" value="P:fucose metabolic process"/>
    <property type="evidence" value="ECO:0007669"/>
    <property type="project" value="InterPro"/>
</dbReference>
<organism evidence="9">
    <name type="scientific">Streptomyces sp. gb1(2016)</name>
    <dbReference type="NCBI Taxonomy" id="1828321"/>
    <lineage>
        <taxon>Bacteria</taxon>
        <taxon>Bacillati</taxon>
        <taxon>Actinomycetota</taxon>
        <taxon>Actinomycetes</taxon>
        <taxon>Kitasatosporales</taxon>
        <taxon>Streptomycetaceae</taxon>
        <taxon>Streptomyces</taxon>
    </lineage>
</organism>
<keyword evidence="4" id="KW-0732">Signal</keyword>
<dbReference type="InterPro" id="IPR057739">
    <property type="entry name" value="Glyco_hydro_29_N"/>
</dbReference>
<feature type="site" description="May be important for catalysis" evidence="7">
    <location>
        <position position="257"/>
    </location>
</feature>
<reference evidence="9" key="1">
    <citation type="submission" date="2018-10" db="EMBL/GenBank/DDBJ databases">
        <authorList>
            <person name="Hariharan J."/>
            <person name="Choudoir M.J."/>
            <person name="Diebold P."/>
            <person name="Panke-Buisse K."/>
            <person name="Campbell A.N."/>
            <person name="Buckley D.H."/>
        </authorList>
    </citation>
    <scope>NUCLEOTIDE SEQUENCE</scope>
    <source>
        <strain evidence="9">Gb1</strain>
    </source>
</reference>
<evidence type="ECO:0000256" key="4">
    <source>
        <dbReference type="ARBA" id="ARBA00022729"/>
    </source>
</evidence>
<proteinExistence type="inferred from homology"/>
<dbReference type="GO" id="GO:0005764">
    <property type="term" value="C:lysosome"/>
    <property type="evidence" value="ECO:0007669"/>
    <property type="project" value="TreeGrafter"/>
</dbReference>
<evidence type="ECO:0000256" key="1">
    <source>
        <dbReference type="ARBA" id="ARBA00004071"/>
    </source>
</evidence>
<dbReference type="PANTHER" id="PTHR10030">
    <property type="entry name" value="ALPHA-L-FUCOSIDASE"/>
    <property type="match status" value="1"/>
</dbReference>
<dbReference type="SMR" id="A0A652L8S5"/>
<sequence>MTARQVSPAGLDRYRRARFGMFVHWGLYALHGRGEWNMFEARTPLTEYRRLADHFEAERFDAREWVDLAEAAGQRYMTVTTRHHDGFSLYDTALSGFKSTNTPFGRDAFGELAEACSGRGVKLGAYVSLIDWHHPAFRFREKSKLAWEDYVGFLHGQVRELCTQYGELGQIWFDGEWPHSAWSREHADWFAPGGSYGYPELYDAVHRLQPDAVVLNNRKSVPLPPGEDVQGFENDLPGENTAGFNTGTVLDGPKETCLTMNKTWGYVSTDDDYKTVDQLLDTMWRAWSAGSNLLLNVGPRADGTIPPREQELLRAVGSRLSSQK</sequence>
<dbReference type="SMART" id="SM00812">
    <property type="entry name" value="Alpha_L_fucos"/>
    <property type="match status" value="1"/>
</dbReference>
<dbReference type="PANTHER" id="PTHR10030:SF37">
    <property type="entry name" value="ALPHA-L-FUCOSIDASE-RELATED"/>
    <property type="match status" value="1"/>
</dbReference>
<comment type="function">
    <text evidence="1">Alpha-L-fucosidase is responsible for hydrolyzing the alpha-1,6-linked fucose joined to the reducing-end N-acetylglucosamine of the carbohydrate moieties of glycoproteins.</text>
</comment>
<dbReference type="GO" id="GO:0016139">
    <property type="term" value="P:glycoside catabolic process"/>
    <property type="evidence" value="ECO:0007669"/>
    <property type="project" value="TreeGrafter"/>
</dbReference>
<name>A0A652L8S5_9ACTN</name>
<comment type="caution">
    <text evidence="9">The sequence shown here is derived from an EMBL/GenBank/DDBJ whole genome shotgun (WGS) entry which is preliminary data.</text>
</comment>
<dbReference type="AlphaFoldDB" id="A0A652L8S5"/>
<dbReference type="PIRSF" id="PIRSF001092">
    <property type="entry name" value="Alpha-L-fucosidase"/>
    <property type="match status" value="1"/>
</dbReference>
<dbReference type="Pfam" id="PF01120">
    <property type="entry name" value="Alpha_L_fucos"/>
    <property type="match status" value="1"/>
</dbReference>
<dbReference type="InterPro" id="IPR000933">
    <property type="entry name" value="Glyco_hydro_29"/>
</dbReference>
<gene>
    <name evidence="9" type="ORF">EAO74_06850</name>
</gene>